<name>A0A3N4R9X8_9ACTN</name>
<evidence type="ECO:0000313" key="5">
    <source>
        <dbReference type="EMBL" id="RPE27775.1"/>
    </source>
</evidence>
<organism evidence="5 6">
    <name type="scientific">Kitasatospora cineracea</name>
    <dbReference type="NCBI Taxonomy" id="88074"/>
    <lineage>
        <taxon>Bacteria</taxon>
        <taxon>Bacillati</taxon>
        <taxon>Actinomycetota</taxon>
        <taxon>Actinomycetes</taxon>
        <taxon>Kitasatosporales</taxon>
        <taxon>Streptomycetaceae</taxon>
        <taxon>Kitasatospora</taxon>
    </lineage>
</organism>
<dbReference type="InterPro" id="IPR036849">
    <property type="entry name" value="Enolase-like_C_sf"/>
</dbReference>
<keyword evidence="6" id="KW-1185">Reference proteome</keyword>
<dbReference type="InterPro" id="IPR013342">
    <property type="entry name" value="Mandelate_racemase_C"/>
</dbReference>
<dbReference type="EMBL" id="RKQG01000003">
    <property type="protein sequence ID" value="RPE27775.1"/>
    <property type="molecule type" value="Genomic_DNA"/>
</dbReference>
<dbReference type="PANTHER" id="PTHR13794:SF58">
    <property type="entry name" value="MITOCHONDRIAL ENOLASE SUPERFAMILY MEMBER 1"/>
    <property type="match status" value="1"/>
</dbReference>
<gene>
    <name evidence="5" type="ORF">EDD38_7065</name>
</gene>
<dbReference type="Proteomes" id="UP000266906">
    <property type="component" value="Unassembled WGS sequence"/>
</dbReference>
<dbReference type="InterPro" id="IPR029065">
    <property type="entry name" value="Enolase_C-like"/>
</dbReference>
<dbReference type="InterPro" id="IPR029017">
    <property type="entry name" value="Enolase-like_N"/>
</dbReference>
<dbReference type="Gene3D" id="3.30.390.10">
    <property type="entry name" value="Enolase-like, N-terminal domain"/>
    <property type="match status" value="1"/>
</dbReference>
<dbReference type="SUPFAM" id="SSF51604">
    <property type="entry name" value="Enolase C-terminal domain-like"/>
    <property type="match status" value="1"/>
</dbReference>
<dbReference type="Pfam" id="PF13378">
    <property type="entry name" value="MR_MLE_C"/>
    <property type="match status" value="1"/>
</dbReference>
<dbReference type="GO" id="GO:0009063">
    <property type="term" value="P:amino acid catabolic process"/>
    <property type="evidence" value="ECO:0007669"/>
    <property type="project" value="InterPro"/>
</dbReference>
<dbReference type="RefSeq" id="WP_123821272.1">
    <property type="nucleotide sequence ID" value="NZ_RKQG01000003.1"/>
</dbReference>
<feature type="domain" description="Mandelate racemase/muconate lactonizing enzyme C-terminal" evidence="4">
    <location>
        <begin position="151"/>
        <end position="254"/>
    </location>
</feature>
<dbReference type="GO" id="GO:0016836">
    <property type="term" value="F:hydro-lyase activity"/>
    <property type="evidence" value="ECO:0007669"/>
    <property type="project" value="TreeGrafter"/>
</dbReference>
<accession>A0A3N4R9X8</accession>
<comment type="caution">
    <text evidence="5">The sequence shown here is derived from an EMBL/GenBank/DDBJ whole genome shotgun (WGS) entry which is preliminary data.</text>
</comment>
<dbReference type="AlphaFoldDB" id="A0A3N4R9X8"/>
<dbReference type="PANTHER" id="PTHR13794">
    <property type="entry name" value="ENOLASE SUPERFAMILY, MANDELATE RACEMASE"/>
    <property type="match status" value="1"/>
</dbReference>
<dbReference type="SUPFAM" id="SSF54826">
    <property type="entry name" value="Enolase N-terminal domain-like"/>
    <property type="match status" value="1"/>
</dbReference>
<keyword evidence="2" id="KW-0479">Metal-binding</keyword>
<dbReference type="InterPro" id="IPR046945">
    <property type="entry name" value="RHMD-like"/>
</dbReference>
<keyword evidence="3" id="KW-0460">Magnesium</keyword>
<dbReference type="Pfam" id="PF02746">
    <property type="entry name" value="MR_MLE_N"/>
    <property type="match status" value="1"/>
</dbReference>
<reference evidence="5 6" key="1">
    <citation type="submission" date="2018-11" db="EMBL/GenBank/DDBJ databases">
        <title>Sequencing the genomes of 1000 actinobacteria strains.</title>
        <authorList>
            <person name="Klenk H.-P."/>
        </authorList>
    </citation>
    <scope>NUCLEOTIDE SEQUENCE [LARGE SCALE GENOMIC DNA]</scope>
    <source>
        <strain evidence="5 6">DSM 44781</strain>
    </source>
</reference>
<protein>
    <submittedName>
        <fullName evidence="5">L-alanine-DL-glutamate epimerase-like enolase superfamily enzyme</fullName>
    </submittedName>
</protein>
<dbReference type="Gene3D" id="3.20.20.120">
    <property type="entry name" value="Enolase-like C-terminal domain"/>
    <property type="match status" value="1"/>
</dbReference>
<dbReference type="SMART" id="SM00922">
    <property type="entry name" value="MR_MLE"/>
    <property type="match status" value="1"/>
</dbReference>
<evidence type="ECO:0000259" key="4">
    <source>
        <dbReference type="SMART" id="SM00922"/>
    </source>
</evidence>
<dbReference type="InterPro" id="IPR013341">
    <property type="entry name" value="Mandelate_racemase_N_dom"/>
</dbReference>
<dbReference type="PROSITE" id="PS00909">
    <property type="entry name" value="MR_MLE_2"/>
    <property type="match status" value="1"/>
</dbReference>
<dbReference type="GO" id="GO:0016052">
    <property type="term" value="P:carbohydrate catabolic process"/>
    <property type="evidence" value="ECO:0007669"/>
    <property type="project" value="TreeGrafter"/>
</dbReference>
<proteinExistence type="predicted"/>
<evidence type="ECO:0000256" key="2">
    <source>
        <dbReference type="ARBA" id="ARBA00022723"/>
    </source>
</evidence>
<dbReference type="InterPro" id="IPR018110">
    <property type="entry name" value="Mandel_Rmase/mucon_lact_enz_CS"/>
</dbReference>
<sequence>MAAVASVEVSFFTTLARTAVDPHGHRHPAEPHEVREALLTVTDTDGAAGRVLVQPDHLRPHVLDKYVRPALLGQEALERERLWTSLARRQRGAGGGLTDRALCFVDLALWDLAGQRLGQPVWRLLGGARREAPAYASTMCGDGIPGGLATPADYAAFAVRLVEQGYRAIKLHTWMPPVAGAPSVALDVAACTAVREAVGPDVELMLDANHWYSRTEALRLGRALQELGFYWLEEPMEEASVSSYRWLAEQLEIPVIGPETSWGKNFTRAEWAASGACDILRTGTTDVGGITPAVRTLHLAEAFNLDCEVHGNGSGNLALLGAATNARWYERGLLHPLVDFDLLPPHLNSAVDAIDERGVVVFPERPGLGDDFDLDYIKSHTVEVS</sequence>
<dbReference type="GO" id="GO:0000287">
    <property type="term" value="F:magnesium ion binding"/>
    <property type="evidence" value="ECO:0007669"/>
    <property type="project" value="TreeGrafter"/>
</dbReference>
<comment type="cofactor">
    <cofactor evidence="1">
        <name>Mg(2+)</name>
        <dbReference type="ChEBI" id="CHEBI:18420"/>
    </cofactor>
</comment>
<dbReference type="SFLD" id="SFLDS00001">
    <property type="entry name" value="Enolase"/>
    <property type="match status" value="1"/>
</dbReference>
<evidence type="ECO:0000256" key="1">
    <source>
        <dbReference type="ARBA" id="ARBA00001946"/>
    </source>
</evidence>
<evidence type="ECO:0000313" key="6">
    <source>
        <dbReference type="Proteomes" id="UP000266906"/>
    </source>
</evidence>
<evidence type="ECO:0000256" key="3">
    <source>
        <dbReference type="ARBA" id="ARBA00022842"/>
    </source>
</evidence>